<protein>
    <submittedName>
        <fullName evidence="2">Uncharacterized protein</fullName>
    </submittedName>
</protein>
<feature type="signal peptide" evidence="1">
    <location>
        <begin position="1"/>
        <end position="18"/>
    </location>
</feature>
<name>A0A4S3JA44_9EURO</name>
<dbReference type="AlphaFoldDB" id="A0A4S3JA44"/>
<reference evidence="2 3" key="1">
    <citation type="submission" date="2019-03" db="EMBL/GenBank/DDBJ databases">
        <title>The genome sequence of a newly discovered highly antifungal drug resistant Aspergillus species, Aspergillus tanneri NIH 1004.</title>
        <authorList>
            <person name="Mounaud S."/>
            <person name="Singh I."/>
            <person name="Joardar V."/>
            <person name="Pakala S."/>
            <person name="Pakala S."/>
            <person name="Venepally P."/>
            <person name="Hoover J."/>
            <person name="Nierman W."/>
            <person name="Chung J."/>
            <person name="Losada L."/>
        </authorList>
    </citation>
    <scope>NUCLEOTIDE SEQUENCE [LARGE SCALE GENOMIC DNA]</scope>
    <source>
        <strain evidence="2 3">NIH1004</strain>
    </source>
</reference>
<feature type="chain" id="PRO_5020734747" evidence="1">
    <location>
        <begin position="19"/>
        <end position="90"/>
    </location>
</feature>
<organism evidence="2 3">
    <name type="scientific">Aspergillus tanneri</name>
    <dbReference type="NCBI Taxonomy" id="1220188"/>
    <lineage>
        <taxon>Eukaryota</taxon>
        <taxon>Fungi</taxon>
        <taxon>Dikarya</taxon>
        <taxon>Ascomycota</taxon>
        <taxon>Pezizomycotina</taxon>
        <taxon>Eurotiomycetes</taxon>
        <taxon>Eurotiomycetidae</taxon>
        <taxon>Eurotiales</taxon>
        <taxon>Aspergillaceae</taxon>
        <taxon>Aspergillus</taxon>
        <taxon>Aspergillus subgen. Circumdati</taxon>
    </lineage>
</organism>
<accession>A0A4S3JA44</accession>
<evidence type="ECO:0000313" key="3">
    <source>
        <dbReference type="Proteomes" id="UP000308092"/>
    </source>
</evidence>
<keyword evidence="1" id="KW-0732">Signal</keyword>
<proteinExistence type="predicted"/>
<evidence type="ECO:0000256" key="1">
    <source>
        <dbReference type="SAM" id="SignalP"/>
    </source>
</evidence>
<dbReference type="Proteomes" id="UP000308092">
    <property type="component" value="Unassembled WGS sequence"/>
</dbReference>
<dbReference type="EMBL" id="SOSA01000369">
    <property type="protein sequence ID" value="THC91959.1"/>
    <property type="molecule type" value="Genomic_DNA"/>
</dbReference>
<comment type="caution">
    <text evidence="2">The sequence shown here is derived from an EMBL/GenBank/DDBJ whole genome shotgun (WGS) entry which is preliminary data.</text>
</comment>
<keyword evidence="3" id="KW-1185">Reference proteome</keyword>
<evidence type="ECO:0000313" key="2">
    <source>
        <dbReference type="EMBL" id="THC91959.1"/>
    </source>
</evidence>
<sequence length="90" mass="9469">MLAITLFLPLAQVAMVMAAPASNANTNVARGDSGCYAYANPDCGINGTFCQCANGNFYFLTRTPATATPMGLRDQLCVCASWIPLLDAES</sequence>
<gene>
    <name evidence="2" type="ORF">EYZ11_008575</name>
</gene>
<dbReference type="VEuPathDB" id="FungiDB:EYZ11_008575"/>